<evidence type="ECO:0000256" key="1">
    <source>
        <dbReference type="SAM" id="MobiDB-lite"/>
    </source>
</evidence>
<accession>A0A0F9TY89</accession>
<dbReference type="EMBL" id="LAZR01000153">
    <property type="protein sequence ID" value="KKN85995.1"/>
    <property type="molecule type" value="Genomic_DNA"/>
</dbReference>
<protein>
    <submittedName>
        <fullName evidence="2">Uncharacterized protein</fullName>
    </submittedName>
</protein>
<evidence type="ECO:0000313" key="2">
    <source>
        <dbReference type="EMBL" id="KKN85995.1"/>
    </source>
</evidence>
<reference evidence="2" key="1">
    <citation type="journal article" date="2015" name="Nature">
        <title>Complex archaea that bridge the gap between prokaryotes and eukaryotes.</title>
        <authorList>
            <person name="Spang A."/>
            <person name="Saw J.H."/>
            <person name="Jorgensen S.L."/>
            <person name="Zaremba-Niedzwiedzka K."/>
            <person name="Martijn J."/>
            <person name="Lind A.E."/>
            <person name="van Eijk R."/>
            <person name="Schleper C."/>
            <person name="Guy L."/>
            <person name="Ettema T.J."/>
        </authorList>
    </citation>
    <scope>NUCLEOTIDE SEQUENCE</scope>
</reference>
<name>A0A0F9TY89_9ZZZZ</name>
<gene>
    <name evidence="2" type="ORF">LCGC14_0274070</name>
</gene>
<proteinExistence type="predicted"/>
<organism evidence="2">
    <name type="scientific">marine sediment metagenome</name>
    <dbReference type="NCBI Taxonomy" id="412755"/>
    <lineage>
        <taxon>unclassified sequences</taxon>
        <taxon>metagenomes</taxon>
        <taxon>ecological metagenomes</taxon>
    </lineage>
</organism>
<feature type="region of interest" description="Disordered" evidence="1">
    <location>
        <begin position="64"/>
        <end position="87"/>
    </location>
</feature>
<dbReference type="AlphaFoldDB" id="A0A0F9TY89"/>
<comment type="caution">
    <text evidence="2">The sequence shown here is derived from an EMBL/GenBank/DDBJ whole genome shotgun (WGS) entry which is preliminary data.</text>
</comment>
<sequence length="87" mass="9586">MTPVVELAMRFGQVEVIPAAWAEPGWPRLVPDPRQLDPTAVFRTVIVVHTDDYQRVAKLVEMQKGERGSRLPSSGGFGRTSEAPPVC</sequence>